<dbReference type="Gene3D" id="3.40.50.1820">
    <property type="entry name" value="alpha/beta hydrolase"/>
    <property type="match status" value="1"/>
</dbReference>
<evidence type="ECO:0000256" key="2">
    <source>
        <dbReference type="ARBA" id="ARBA00004240"/>
    </source>
</evidence>
<dbReference type="Pfam" id="PF00931">
    <property type="entry name" value="NB-ARC"/>
    <property type="match status" value="1"/>
</dbReference>
<dbReference type="EMBL" id="JAFEKC020000005">
    <property type="protein sequence ID" value="KAK0514474.1"/>
    <property type="molecule type" value="Genomic_DNA"/>
</dbReference>
<evidence type="ECO:0000256" key="5">
    <source>
        <dbReference type="ARBA" id="ARBA00023128"/>
    </source>
</evidence>
<organism evidence="9 10">
    <name type="scientific">Cladonia borealis</name>
    <dbReference type="NCBI Taxonomy" id="184061"/>
    <lineage>
        <taxon>Eukaryota</taxon>
        <taxon>Fungi</taxon>
        <taxon>Dikarya</taxon>
        <taxon>Ascomycota</taxon>
        <taxon>Pezizomycotina</taxon>
        <taxon>Lecanoromycetes</taxon>
        <taxon>OSLEUM clade</taxon>
        <taxon>Lecanoromycetidae</taxon>
        <taxon>Lecanorales</taxon>
        <taxon>Lecanorineae</taxon>
        <taxon>Cladoniaceae</taxon>
        <taxon>Cladonia</taxon>
    </lineage>
</organism>
<reference evidence="9" key="1">
    <citation type="submission" date="2023-03" db="EMBL/GenBank/DDBJ databases">
        <title>Complete genome of Cladonia borealis.</title>
        <authorList>
            <person name="Park H."/>
        </authorList>
    </citation>
    <scope>NUCLEOTIDE SEQUENCE</scope>
    <source>
        <strain evidence="9">ANT050790</strain>
    </source>
</reference>
<dbReference type="InterPro" id="IPR029058">
    <property type="entry name" value="AB_hydrolase_fold"/>
</dbReference>
<proteinExistence type="predicted"/>
<dbReference type="Proteomes" id="UP001166286">
    <property type="component" value="Unassembled WGS sequence"/>
</dbReference>
<evidence type="ECO:0000256" key="7">
    <source>
        <dbReference type="SAM" id="MobiDB-lite"/>
    </source>
</evidence>
<feature type="domain" description="NB-ARC" evidence="8">
    <location>
        <begin position="313"/>
        <end position="460"/>
    </location>
</feature>
<sequence>MDGISPKDPTDDVERDIDIVFIHGLNPWGTAQHARQTWTHTNGTFWPEDLLPLDVPTARILLFGYNSNVTFNIASGSLRDNATSLLESLRNVRTRSDQVTRPIIFICHSLGGILIKQALVSSMTRPDRYESIRKSTAGLVFFGTPHNGADKAAALKSVANIFSALSGQPRNALLKTLETGSFINEMITEDFNPQSADYKANTYWEKRKTDLRIRTFRVLPQITSQFVVLRSSAKSSIPNEVFVGLDASHSDMCKFSGNKLEDSYHSIVGPNIREIANSARRQREHAPLQEAEPRLAFVPFDPNPHFVSRSLEIEKLKRHFSTIPRQRTAALYGLGGVGKSQIASEYCHLQRDAYPEGILWFNAESQESLLASWRSIANDMHLPKDSYGISSMRSWLRQRQKWLAVLDDLRDITILQSFATQTSGGNTLVTTQDSAIVGCPQLPFGIDIKPFERDNTIRLFVLSLQSWDTEEACWIRTELPRLLLRDDVNFLDYEVGRILSEKYAISSLSDLDPVPSVTGSLPIAIVQCASYLRTCTMPFSNYVDRFNHVTLPHKRRTLHKHFMSSTDYNQNVMTVWEVSFQGLRSEAANMLVYFGFMDRSLIRESLLRRATSDVSFWDGLARFRATRPTQKAFSFLKSPEYDCDEALGRLVSLAFVHRTYARRLLSVQPMVHEWCHLRLSDKEAAMRLANMICLVHGQLPPLLYSPDDTSAPTQADEVFCHLGRLSELTRLYMPHLKRIEPACAVFYVEAYLWYKGDLYLDLAEELLPYLKRDGKSLVERMVCGARLHQVILKFQASRPVSLDWATYNHYMERLARIPFQNISALDDRFLMTQTMTSFRLMQVLDVKMDLEPSRVEAMKSEGRLAQSRQTEEPRSLEPPSSTPTGMPMLDSLGNRSLAPGRSRVPVSSTVMVSEGTRALIGSFPQTDHGLSASGELSPIRSVCAAVIAQCQAQDAVFNHHKCRAIELLHSAQEGAALGVKLKLAELQPYFGTLLRLCSDLKAESKLSFSAFIENLKLVVSAGDWSALMQYRGLLEGILCKNNKDPATSSLIQRFAEEEALSEWIPQETCFGDTRMYVEWLQCRLSHIRAWDRPSKEVECVRRLGPLMTQVPDLGRSAQKELYVDTITRLLDHPGTSRLEICALAEEFHHQLMETQDMTSVRWLSELMFAYIEKPVRELQPKDYDWLTRRKLLLWAQRRVEIFRTTDPKATLDLGRRMLECCIAEKLNRECNTWALITREAFDNVGMPENVTKRSKAELCEEMVCYFEVHCKTHEDQQLLIDWKEKLIYEKGITEIAQLKELDIRMLIAMEESDRAWTLRPIKTTNSWGLRLISMLDSEKSLASNKKLSIEMGVALSPPTYPIVAWTAQHRKTLEDAESILPALDQFMALGYDKDLLIQDDYELQVSDMAKFIPLPLARALRQEAEVILALQHGPCGGLWVVRQNNTKIPDSTPRWLLLWTRGLPMGIHYIDVNEICCLNSITENSSPKHFSTLRILDWGTGYTHFRLLEERDAELLTTQFAAAGGTVKVKQMWSLPFF</sequence>
<dbReference type="PANTHER" id="PTHR48182:SF2">
    <property type="entry name" value="PROTEIN SERAC1"/>
    <property type="match status" value="1"/>
</dbReference>
<evidence type="ECO:0000256" key="3">
    <source>
        <dbReference type="ARBA" id="ARBA00004370"/>
    </source>
</evidence>
<comment type="subcellular location">
    <subcellularLocation>
        <location evidence="2">Endoplasmic reticulum</location>
    </subcellularLocation>
    <subcellularLocation>
        <location evidence="3">Membrane</location>
    </subcellularLocation>
    <subcellularLocation>
        <location evidence="1">Mitochondrion</location>
    </subcellularLocation>
</comment>
<dbReference type="Gene3D" id="3.40.50.300">
    <property type="entry name" value="P-loop containing nucleotide triphosphate hydrolases"/>
    <property type="match status" value="1"/>
</dbReference>
<dbReference type="SUPFAM" id="SSF52540">
    <property type="entry name" value="P-loop containing nucleoside triphosphate hydrolases"/>
    <property type="match status" value="1"/>
</dbReference>
<accession>A0AA39R6D0</accession>
<gene>
    <name evidence="9" type="ORF">JMJ35_003091</name>
</gene>
<dbReference type="PANTHER" id="PTHR48182">
    <property type="entry name" value="PROTEIN SERAC1"/>
    <property type="match status" value="1"/>
</dbReference>
<dbReference type="InterPro" id="IPR027417">
    <property type="entry name" value="P-loop_NTPase"/>
</dbReference>
<dbReference type="GO" id="GO:0016020">
    <property type="term" value="C:membrane"/>
    <property type="evidence" value="ECO:0007669"/>
    <property type="project" value="UniProtKB-SubCell"/>
</dbReference>
<evidence type="ECO:0000256" key="4">
    <source>
        <dbReference type="ARBA" id="ARBA00022824"/>
    </source>
</evidence>
<feature type="region of interest" description="Disordered" evidence="7">
    <location>
        <begin position="857"/>
        <end position="906"/>
    </location>
</feature>
<evidence type="ECO:0000313" key="9">
    <source>
        <dbReference type="EMBL" id="KAK0514474.1"/>
    </source>
</evidence>
<dbReference type="GO" id="GO:0005783">
    <property type="term" value="C:endoplasmic reticulum"/>
    <property type="evidence" value="ECO:0007669"/>
    <property type="project" value="UniProtKB-SubCell"/>
</dbReference>
<dbReference type="GO" id="GO:0005739">
    <property type="term" value="C:mitochondrion"/>
    <property type="evidence" value="ECO:0007669"/>
    <property type="project" value="UniProtKB-SubCell"/>
</dbReference>
<comment type="caution">
    <text evidence="9">The sequence shown here is derived from an EMBL/GenBank/DDBJ whole genome shotgun (WGS) entry which is preliminary data.</text>
</comment>
<protein>
    <recommendedName>
        <fullName evidence="8">NB-ARC domain-containing protein</fullName>
    </recommendedName>
</protein>
<dbReference type="InterPro" id="IPR052374">
    <property type="entry name" value="SERAC1"/>
</dbReference>
<keyword evidence="6" id="KW-0472">Membrane</keyword>
<dbReference type="GO" id="GO:0043531">
    <property type="term" value="F:ADP binding"/>
    <property type="evidence" value="ECO:0007669"/>
    <property type="project" value="InterPro"/>
</dbReference>
<keyword evidence="10" id="KW-1185">Reference proteome</keyword>
<evidence type="ECO:0000259" key="8">
    <source>
        <dbReference type="Pfam" id="PF00931"/>
    </source>
</evidence>
<evidence type="ECO:0000256" key="6">
    <source>
        <dbReference type="ARBA" id="ARBA00023136"/>
    </source>
</evidence>
<evidence type="ECO:0000256" key="1">
    <source>
        <dbReference type="ARBA" id="ARBA00004173"/>
    </source>
</evidence>
<keyword evidence="4" id="KW-0256">Endoplasmic reticulum</keyword>
<dbReference type="InterPro" id="IPR002182">
    <property type="entry name" value="NB-ARC"/>
</dbReference>
<dbReference type="SUPFAM" id="SSF53474">
    <property type="entry name" value="alpha/beta-Hydrolases"/>
    <property type="match status" value="1"/>
</dbReference>
<keyword evidence="5" id="KW-0496">Mitochondrion</keyword>
<name>A0AA39R6D0_9LECA</name>
<evidence type="ECO:0000313" key="10">
    <source>
        <dbReference type="Proteomes" id="UP001166286"/>
    </source>
</evidence>